<feature type="transmembrane region" description="Helical" evidence="6">
    <location>
        <begin position="221"/>
        <end position="243"/>
    </location>
</feature>
<dbReference type="GO" id="GO:0035435">
    <property type="term" value="P:phosphate ion transmembrane transport"/>
    <property type="evidence" value="ECO:0007669"/>
    <property type="project" value="TreeGrafter"/>
</dbReference>
<dbReference type="AlphaFoldDB" id="A0A3M8CRH9"/>
<dbReference type="PANTHER" id="PTHR11101">
    <property type="entry name" value="PHOSPHATE TRANSPORTER"/>
    <property type="match status" value="1"/>
</dbReference>
<dbReference type="RefSeq" id="WP_023558402.1">
    <property type="nucleotide sequence ID" value="NZ_RHHT01000027.1"/>
</dbReference>
<name>A0A3M8CRH9_9BACL</name>
<sequence>METGLTLVVLVVLLAVSFDFINGFHDTANAIATTVSTKALPPRIAIILAASMNFIGALTFTGVAKTIGGKIADPAQLDFGVLVVIAALLAAITWNLVTWWYGIPSSSSHALIGSLAGAVIASAGWGQVNWSGFMDIFKALILSPIIALVVGYVLMNLLYLLFSRVSTPPVKVNRGFRYFQILTAALQSFTHGTNDAQKAMGIIVFALVAANVQQDASHIPFWVQFVCALAMGLGTSVGGWKIIKTVGGKITKIEPINGATADLTSSTIIFSFTQLGLPVSSTHVISSAIMGVGAAKRFKNVNWGVAKRIVITWFITLPISAIIAALFYLVLALFL</sequence>
<evidence type="ECO:0000313" key="8">
    <source>
        <dbReference type="Proteomes" id="UP000281915"/>
    </source>
</evidence>
<dbReference type="PANTHER" id="PTHR11101:SF80">
    <property type="entry name" value="PHOSPHATE TRANSPORTER"/>
    <property type="match status" value="1"/>
</dbReference>
<dbReference type="Proteomes" id="UP000281915">
    <property type="component" value="Unassembled WGS sequence"/>
</dbReference>
<feature type="transmembrane region" description="Helical" evidence="6">
    <location>
        <begin position="309"/>
        <end position="334"/>
    </location>
</feature>
<comment type="subcellular location">
    <subcellularLocation>
        <location evidence="1">Membrane</location>
        <topology evidence="1">Multi-pass membrane protein</topology>
    </subcellularLocation>
</comment>
<keyword evidence="4 6" id="KW-1133">Transmembrane helix</keyword>
<organism evidence="7 8">
    <name type="scientific">Brevibacillus panacihumi</name>
    <dbReference type="NCBI Taxonomy" id="497735"/>
    <lineage>
        <taxon>Bacteria</taxon>
        <taxon>Bacillati</taxon>
        <taxon>Bacillota</taxon>
        <taxon>Bacilli</taxon>
        <taxon>Bacillales</taxon>
        <taxon>Paenibacillaceae</taxon>
        <taxon>Brevibacillus</taxon>
    </lineage>
</organism>
<proteinExistence type="predicted"/>
<feature type="transmembrane region" description="Helical" evidence="6">
    <location>
        <begin position="44"/>
        <end position="67"/>
    </location>
</feature>
<dbReference type="GO" id="GO:0005315">
    <property type="term" value="F:phosphate transmembrane transporter activity"/>
    <property type="evidence" value="ECO:0007669"/>
    <property type="project" value="InterPro"/>
</dbReference>
<dbReference type="InterPro" id="IPR001204">
    <property type="entry name" value="Phos_transporter"/>
</dbReference>
<comment type="caution">
    <text evidence="7">The sequence shown here is derived from an EMBL/GenBank/DDBJ whole genome shotgun (WGS) entry which is preliminary data.</text>
</comment>
<feature type="transmembrane region" description="Helical" evidence="6">
    <location>
        <begin position="79"/>
        <end position="102"/>
    </location>
</feature>
<evidence type="ECO:0000256" key="6">
    <source>
        <dbReference type="SAM" id="Phobius"/>
    </source>
</evidence>
<evidence type="ECO:0000256" key="1">
    <source>
        <dbReference type="ARBA" id="ARBA00004141"/>
    </source>
</evidence>
<dbReference type="EMBL" id="RHHT01000027">
    <property type="protein sequence ID" value="RNB77897.1"/>
    <property type="molecule type" value="Genomic_DNA"/>
</dbReference>
<evidence type="ECO:0000256" key="3">
    <source>
        <dbReference type="ARBA" id="ARBA00022692"/>
    </source>
</evidence>
<feature type="transmembrane region" description="Helical" evidence="6">
    <location>
        <begin position="108"/>
        <end position="128"/>
    </location>
</feature>
<dbReference type="GO" id="GO:0016020">
    <property type="term" value="C:membrane"/>
    <property type="evidence" value="ECO:0007669"/>
    <property type="project" value="UniProtKB-SubCell"/>
</dbReference>
<evidence type="ECO:0000256" key="5">
    <source>
        <dbReference type="ARBA" id="ARBA00023136"/>
    </source>
</evidence>
<evidence type="ECO:0000256" key="4">
    <source>
        <dbReference type="ARBA" id="ARBA00022989"/>
    </source>
</evidence>
<reference evidence="7 8" key="1">
    <citation type="submission" date="2018-10" db="EMBL/GenBank/DDBJ databases">
        <title>Phylogenomics of Brevibacillus.</title>
        <authorList>
            <person name="Dunlap C."/>
        </authorList>
    </citation>
    <scope>NUCLEOTIDE SEQUENCE [LARGE SCALE GENOMIC DNA]</scope>
    <source>
        <strain evidence="7 8">JCM 15085</strain>
    </source>
</reference>
<gene>
    <name evidence="7" type="ORF">EDM58_12855</name>
</gene>
<keyword evidence="2" id="KW-0813">Transport</keyword>
<evidence type="ECO:0000313" key="7">
    <source>
        <dbReference type="EMBL" id="RNB77897.1"/>
    </source>
</evidence>
<accession>A0A3M8CRH9</accession>
<dbReference type="Pfam" id="PF01384">
    <property type="entry name" value="PHO4"/>
    <property type="match status" value="2"/>
</dbReference>
<evidence type="ECO:0000256" key="2">
    <source>
        <dbReference type="ARBA" id="ARBA00022448"/>
    </source>
</evidence>
<keyword evidence="5 6" id="KW-0472">Membrane</keyword>
<protein>
    <submittedName>
        <fullName evidence="7">Inorganic phosphate transporter</fullName>
    </submittedName>
</protein>
<keyword evidence="3 6" id="KW-0812">Transmembrane</keyword>
<feature type="transmembrane region" description="Helical" evidence="6">
    <location>
        <begin position="140"/>
        <end position="162"/>
    </location>
</feature>